<dbReference type="PANTHER" id="PTHR24173:SF74">
    <property type="entry name" value="ANKYRIN REPEAT DOMAIN-CONTAINING PROTEIN 16"/>
    <property type="match status" value="1"/>
</dbReference>
<dbReference type="InterPro" id="IPR002110">
    <property type="entry name" value="Ankyrin_rpt"/>
</dbReference>
<proteinExistence type="predicted"/>
<feature type="repeat" description="ANK" evidence="3">
    <location>
        <begin position="116"/>
        <end position="148"/>
    </location>
</feature>
<protein>
    <submittedName>
        <fullName evidence="5">Uncharacterized protein</fullName>
    </submittedName>
</protein>
<name>A0A3E0WM39_9GAMM</name>
<dbReference type="PANTHER" id="PTHR24173">
    <property type="entry name" value="ANKYRIN REPEAT CONTAINING"/>
    <property type="match status" value="1"/>
</dbReference>
<evidence type="ECO:0000256" key="2">
    <source>
        <dbReference type="ARBA" id="ARBA00023043"/>
    </source>
</evidence>
<dbReference type="Gene3D" id="1.25.40.20">
    <property type="entry name" value="Ankyrin repeat-containing domain"/>
    <property type="match status" value="1"/>
</dbReference>
<accession>A0A3E0WM39</accession>
<dbReference type="OrthoDB" id="8453275at2"/>
<dbReference type="InterPro" id="IPR036770">
    <property type="entry name" value="Ankyrin_rpt-contain_sf"/>
</dbReference>
<dbReference type="EMBL" id="NFZW01000022">
    <property type="protein sequence ID" value="RFA33211.1"/>
    <property type="molecule type" value="Genomic_DNA"/>
</dbReference>
<organism evidence="5 6">
    <name type="scientific">Alkalilimnicola ehrlichii</name>
    <dbReference type="NCBI Taxonomy" id="351052"/>
    <lineage>
        <taxon>Bacteria</taxon>
        <taxon>Pseudomonadati</taxon>
        <taxon>Pseudomonadota</taxon>
        <taxon>Gammaproteobacteria</taxon>
        <taxon>Chromatiales</taxon>
        <taxon>Ectothiorhodospiraceae</taxon>
        <taxon>Alkalilimnicola</taxon>
    </lineage>
</organism>
<keyword evidence="6" id="KW-1185">Reference proteome</keyword>
<dbReference type="PROSITE" id="PS50297">
    <property type="entry name" value="ANK_REP_REGION"/>
    <property type="match status" value="1"/>
</dbReference>
<dbReference type="SUPFAM" id="SSF48403">
    <property type="entry name" value="Ankyrin repeat"/>
    <property type="match status" value="1"/>
</dbReference>
<keyword evidence="1" id="KW-0677">Repeat</keyword>
<feature type="chain" id="PRO_5017574867" evidence="4">
    <location>
        <begin position="27"/>
        <end position="206"/>
    </location>
</feature>
<evidence type="ECO:0000256" key="1">
    <source>
        <dbReference type="ARBA" id="ARBA00022737"/>
    </source>
</evidence>
<evidence type="ECO:0000256" key="3">
    <source>
        <dbReference type="PROSITE-ProRule" id="PRU00023"/>
    </source>
</evidence>
<keyword evidence="2 3" id="KW-0040">ANK repeat</keyword>
<evidence type="ECO:0000313" key="5">
    <source>
        <dbReference type="EMBL" id="RFA33211.1"/>
    </source>
</evidence>
<dbReference type="PROSITE" id="PS50088">
    <property type="entry name" value="ANK_REPEAT"/>
    <property type="match status" value="1"/>
</dbReference>
<reference evidence="6" key="1">
    <citation type="submission" date="2017-05" db="EMBL/GenBank/DDBJ databases">
        <authorList>
            <person name="Sharma S."/>
            <person name="Sidhu C."/>
            <person name="Pinnaka A.K."/>
        </authorList>
    </citation>
    <scope>NUCLEOTIDE SEQUENCE [LARGE SCALE GENOMIC DNA]</scope>
    <source>
        <strain evidence="6">AK93</strain>
    </source>
</reference>
<dbReference type="AlphaFoldDB" id="A0A3E0WM39"/>
<dbReference type="Proteomes" id="UP000256763">
    <property type="component" value="Unassembled WGS sequence"/>
</dbReference>
<evidence type="ECO:0000313" key="6">
    <source>
        <dbReference type="Proteomes" id="UP000256763"/>
    </source>
</evidence>
<evidence type="ECO:0000256" key="4">
    <source>
        <dbReference type="SAM" id="SignalP"/>
    </source>
</evidence>
<gene>
    <name evidence="5" type="ORF">CAL65_17725</name>
</gene>
<dbReference type="Pfam" id="PF12796">
    <property type="entry name" value="Ank_2"/>
    <property type="match status" value="1"/>
</dbReference>
<feature type="signal peptide" evidence="4">
    <location>
        <begin position="1"/>
        <end position="26"/>
    </location>
</feature>
<sequence length="206" mass="21756">MMMRFFTTVFGFLSLALALSSAGASSNPCHLLAGAVPEKVHGMLEVSDGTDAYEGKSIIYYAAVLGRVGAVDAWVSEENWRSLDPDIFSGAVIAGQVEVVNVLLNSGVDPDWRDSNGATALLAAAACERLDMVELLIEAGADVNAHNNDGLDPLIQAIVLGDIDIVLALLNAGFDLSQSRLVNGLGPRDVAERVGNDEILKLLYAQ</sequence>
<keyword evidence="4" id="KW-0732">Signal</keyword>
<dbReference type="SMART" id="SM00248">
    <property type="entry name" value="ANK"/>
    <property type="match status" value="3"/>
</dbReference>
<dbReference type="RefSeq" id="WP_116303448.1">
    <property type="nucleotide sequence ID" value="NZ_NFZV01000022.1"/>
</dbReference>
<comment type="caution">
    <text evidence="5">The sequence shown here is derived from an EMBL/GenBank/DDBJ whole genome shotgun (WGS) entry which is preliminary data.</text>
</comment>